<dbReference type="Gene3D" id="1.25.40.10">
    <property type="entry name" value="Tetratricopeptide repeat domain"/>
    <property type="match status" value="1"/>
</dbReference>
<dbReference type="Pfam" id="PF00226">
    <property type="entry name" value="DnaJ"/>
    <property type="match status" value="1"/>
</dbReference>
<dbReference type="VEuPathDB" id="TriTrypDB:LtaPh_1816300"/>
<evidence type="ECO:0000313" key="4">
    <source>
        <dbReference type="Proteomes" id="UP000419144"/>
    </source>
</evidence>
<dbReference type="SMART" id="SM00271">
    <property type="entry name" value="DnaJ"/>
    <property type="match status" value="1"/>
</dbReference>
<accession>A0A640KEL9</accession>
<dbReference type="PRINTS" id="PR00625">
    <property type="entry name" value="JDOMAIN"/>
</dbReference>
<proteinExistence type="predicted"/>
<dbReference type="InterPro" id="IPR001623">
    <property type="entry name" value="DnaJ_domain"/>
</dbReference>
<keyword evidence="4" id="KW-1185">Reference proteome</keyword>
<feature type="domain" description="J" evidence="2">
    <location>
        <begin position="517"/>
        <end position="579"/>
    </location>
</feature>
<evidence type="ECO:0000256" key="1">
    <source>
        <dbReference type="SAM" id="MobiDB-lite"/>
    </source>
</evidence>
<protein>
    <submittedName>
        <fullName evidence="3">Chaperone protein DNAJ, putative</fullName>
    </submittedName>
</protein>
<dbReference type="Proteomes" id="UP000419144">
    <property type="component" value="Unassembled WGS sequence"/>
</dbReference>
<dbReference type="InterPro" id="IPR011990">
    <property type="entry name" value="TPR-like_helical_dom_sf"/>
</dbReference>
<dbReference type="PANTHER" id="PTHR44200">
    <property type="entry name" value="DNAJ HOMOLOG SUBFAMILY C MEMBER 7"/>
    <property type="match status" value="1"/>
</dbReference>
<feature type="region of interest" description="Disordered" evidence="1">
    <location>
        <begin position="477"/>
        <end position="507"/>
    </location>
</feature>
<dbReference type="InterPro" id="IPR052758">
    <property type="entry name" value="SRC_co-chaperone"/>
</dbReference>
<dbReference type="Gene3D" id="1.10.287.110">
    <property type="entry name" value="DnaJ domain"/>
    <property type="match status" value="1"/>
</dbReference>
<dbReference type="PROSITE" id="PS50076">
    <property type="entry name" value="DNAJ_2"/>
    <property type="match status" value="1"/>
</dbReference>
<dbReference type="InterPro" id="IPR036869">
    <property type="entry name" value="J_dom_sf"/>
</dbReference>
<comment type="caution">
    <text evidence="3">The sequence shown here is derived from an EMBL/GenBank/DDBJ whole genome shotgun (WGS) entry which is preliminary data.</text>
</comment>
<dbReference type="OrthoDB" id="10250354at2759"/>
<dbReference type="SUPFAM" id="SSF48452">
    <property type="entry name" value="TPR-like"/>
    <property type="match status" value="1"/>
</dbReference>
<gene>
    <name evidence="3" type="ORF">LtaPh_1816300</name>
</gene>
<evidence type="ECO:0000259" key="2">
    <source>
        <dbReference type="PROSITE" id="PS50076"/>
    </source>
</evidence>
<evidence type="ECO:0000313" key="3">
    <source>
        <dbReference type="EMBL" id="GET87882.1"/>
    </source>
</evidence>
<name>A0A640KEL9_LEITA</name>
<dbReference type="PANTHER" id="PTHR44200:SF3">
    <property type="entry name" value="PROTEIN DNAJ, PUTATIVE-RELATED"/>
    <property type="match status" value="1"/>
</dbReference>
<sequence>MAIQLSSLPLATQMLLDSEVVLDQCILEEWNAACAAACSQSSEHTGVTLSSTMGRGGLVRRREPRRVVDTNDFLKLAEALDTLADELNVNGTLGVASTSWTRAPPNKTSIRELHVDELDPLALDGLMETQLEDAKEACRLFDAKEYTAAMAAFLRVSSACLVHELSPALLNNIAVCQFVTEQWSACEATTRRVLAAHGTGRYPSERRLLRIFLSQGRLQEAQRAVTPHRHATDWAAEVEAVKACANYINFYAARQCSRALESLEVVLSLCPCGTLEAAKARLLSLDNVAQAVSYAAQRSRVYATSTELHFCLWTLTFHSVTSVSAMDTLLADMQATPLGKSELRFRHLHANITRCKEAFAKLQGLMTARQWHESEAFATQVLAEPFLPDGLKGVMYYERARALAQKASWYAALDDTHRALSYTEAVLLRASMLLLIARCEEALGRFRDAVYHLEESLCLVSNASAVEKLRSLKVHLAHGHASTHAPRKTPRTTSKEKPKQKANANASSSVDRISLDVHYQTLSLPRSAGVAEVKKSYRALAIKWHPDRWCSAPDEAIRNAESTFKTIQQAYEEIMKNIS</sequence>
<dbReference type="AlphaFoldDB" id="A0A640KEL9"/>
<organism evidence="3 4">
    <name type="scientific">Leishmania tarentolae</name>
    <name type="common">Sauroleishmania tarentolae</name>
    <dbReference type="NCBI Taxonomy" id="5689"/>
    <lineage>
        <taxon>Eukaryota</taxon>
        <taxon>Discoba</taxon>
        <taxon>Euglenozoa</taxon>
        <taxon>Kinetoplastea</taxon>
        <taxon>Metakinetoplastina</taxon>
        <taxon>Trypanosomatida</taxon>
        <taxon>Trypanosomatidae</taxon>
        <taxon>Leishmaniinae</taxon>
        <taxon>Leishmania</taxon>
        <taxon>lizard Leishmania</taxon>
    </lineage>
</organism>
<dbReference type="SUPFAM" id="SSF46565">
    <property type="entry name" value="Chaperone J-domain"/>
    <property type="match status" value="1"/>
</dbReference>
<dbReference type="EMBL" id="BLBS01000023">
    <property type="protein sequence ID" value="GET87882.1"/>
    <property type="molecule type" value="Genomic_DNA"/>
</dbReference>
<reference evidence="3" key="1">
    <citation type="submission" date="2019-11" db="EMBL/GenBank/DDBJ databases">
        <title>Leishmania tarentolae CDS.</title>
        <authorList>
            <person name="Goto Y."/>
            <person name="Yamagishi J."/>
        </authorList>
    </citation>
    <scope>NUCLEOTIDE SEQUENCE [LARGE SCALE GENOMIC DNA]</scope>
    <source>
        <strain evidence="3">Parrot Tar II</strain>
    </source>
</reference>
<dbReference type="CDD" id="cd06257">
    <property type="entry name" value="DnaJ"/>
    <property type="match status" value="1"/>
</dbReference>